<evidence type="ECO:0000313" key="2">
    <source>
        <dbReference type="EMBL" id="KAJ0390241.1"/>
    </source>
</evidence>
<dbReference type="InterPro" id="IPR038717">
    <property type="entry name" value="Tc1-like_DDE_dom"/>
</dbReference>
<evidence type="ECO:0000259" key="1">
    <source>
        <dbReference type="Pfam" id="PF13358"/>
    </source>
</evidence>
<evidence type="ECO:0000313" key="3">
    <source>
        <dbReference type="Proteomes" id="UP001209570"/>
    </source>
</evidence>
<dbReference type="InterPro" id="IPR036397">
    <property type="entry name" value="RNaseH_sf"/>
</dbReference>
<dbReference type="Gene3D" id="3.30.420.10">
    <property type="entry name" value="Ribonuclease H-like superfamily/Ribonuclease H"/>
    <property type="match status" value="1"/>
</dbReference>
<keyword evidence="3" id="KW-1185">Reference proteome</keyword>
<proteinExistence type="predicted"/>
<dbReference type="GO" id="GO:0003676">
    <property type="term" value="F:nucleic acid binding"/>
    <property type="evidence" value="ECO:0007669"/>
    <property type="project" value="InterPro"/>
</dbReference>
<dbReference type="Proteomes" id="UP001209570">
    <property type="component" value="Unassembled WGS sequence"/>
</dbReference>
<dbReference type="AlphaFoldDB" id="A0AAD5L5G8"/>
<sequence>MLTSIEQYIEEDCTITLDMICDRIEAEYGVQISTSTVSRYTLGMTYTMKDLRREMAPMNSIEKKRERLAFVLALEEHRNAGSMIVYLDETNYNVYITRHRGRARANERAVSTFPPSQGQNLQIQCAVSSGPGLVQRNYVFGSIDMDMNAAFMMDTFEAALKWADASEDYADKPIVIVFDNAGCHERAEDLVLERVLENPSLPANRLYLLRLGPYSPMCNPIEGCFSVLKAASKDASALYLSKLPTTLCQS</sequence>
<organism evidence="2 3">
    <name type="scientific">Pythium insidiosum</name>
    <name type="common">Pythiosis disease agent</name>
    <dbReference type="NCBI Taxonomy" id="114742"/>
    <lineage>
        <taxon>Eukaryota</taxon>
        <taxon>Sar</taxon>
        <taxon>Stramenopiles</taxon>
        <taxon>Oomycota</taxon>
        <taxon>Peronosporomycetes</taxon>
        <taxon>Pythiales</taxon>
        <taxon>Pythiaceae</taxon>
        <taxon>Pythium</taxon>
    </lineage>
</organism>
<accession>A0AAD5L5G8</accession>
<name>A0AAD5L5G8_PYTIN</name>
<comment type="caution">
    <text evidence="2">The sequence shown here is derived from an EMBL/GenBank/DDBJ whole genome shotgun (WGS) entry which is preliminary data.</text>
</comment>
<feature type="domain" description="Tc1-like transposase DDE" evidence="1">
    <location>
        <begin position="84"/>
        <end position="234"/>
    </location>
</feature>
<reference evidence="2" key="1">
    <citation type="submission" date="2021-12" db="EMBL/GenBank/DDBJ databases">
        <title>Prjna785345.</title>
        <authorList>
            <person name="Rujirawat T."/>
            <person name="Krajaejun T."/>
        </authorList>
    </citation>
    <scope>NUCLEOTIDE SEQUENCE</scope>
    <source>
        <strain evidence="2">Pi057C3</strain>
    </source>
</reference>
<dbReference type="EMBL" id="JAKCXM010002399">
    <property type="protein sequence ID" value="KAJ0390241.1"/>
    <property type="molecule type" value="Genomic_DNA"/>
</dbReference>
<protein>
    <recommendedName>
        <fullName evidence="1">Tc1-like transposase DDE domain-containing protein</fullName>
    </recommendedName>
</protein>
<gene>
    <name evidence="2" type="ORF">P43SY_011273</name>
</gene>
<dbReference type="Pfam" id="PF13358">
    <property type="entry name" value="DDE_3"/>
    <property type="match status" value="1"/>
</dbReference>